<accession>A0A8T0GD72</accession>
<dbReference type="AlphaFoldDB" id="A0A8T0GD72"/>
<organism evidence="1 2">
    <name type="scientific">Ceratodon purpureus</name>
    <name type="common">Fire moss</name>
    <name type="synonym">Dicranum purpureum</name>
    <dbReference type="NCBI Taxonomy" id="3225"/>
    <lineage>
        <taxon>Eukaryota</taxon>
        <taxon>Viridiplantae</taxon>
        <taxon>Streptophyta</taxon>
        <taxon>Embryophyta</taxon>
        <taxon>Bryophyta</taxon>
        <taxon>Bryophytina</taxon>
        <taxon>Bryopsida</taxon>
        <taxon>Dicranidae</taxon>
        <taxon>Pseudoditrichales</taxon>
        <taxon>Ditrichaceae</taxon>
        <taxon>Ceratodon</taxon>
    </lineage>
</organism>
<keyword evidence="2" id="KW-1185">Reference proteome</keyword>
<sequence length="68" mass="7858">MFCGLIISSSTGSPFLQFQRRFKCRCLRKLEFGDFFWSVKNMIALPGALENLLKGLFLRGRDIRSVLQ</sequence>
<proteinExistence type="predicted"/>
<evidence type="ECO:0000313" key="2">
    <source>
        <dbReference type="Proteomes" id="UP000822688"/>
    </source>
</evidence>
<reference evidence="1 2" key="1">
    <citation type="submission" date="2020-06" db="EMBL/GenBank/DDBJ databases">
        <title>WGS assembly of Ceratodon purpureus strain R40.</title>
        <authorList>
            <person name="Carey S.B."/>
            <person name="Jenkins J."/>
            <person name="Shu S."/>
            <person name="Lovell J.T."/>
            <person name="Sreedasyam A."/>
            <person name="Maumus F."/>
            <person name="Tiley G.P."/>
            <person name="Fernandez-Pozo N."/>
            <person name="Barry K."/>
            <person name="Chen C."/>
            <person name="Wang M."/>
            <person name="Lipzen A."/>
            <person name="Daum C."/>
            <person name="Saski C.A."/>
            <person name="Payton A.C."/>
            <person name="Mcbreen J.C."/>
            <person name="Conrad R.E."/>
            <person name="Kollar L.M."/>
            <person name="Olsson S."/>
            <person name="Huttunen S."/>
            <person name="Landis J.B."/>
            <person name="Wickett N.J."/>
            <person name="Johnson M.G."/>
            <person name="Rensing S.A."/>
            <person name="Grimwood J."/>
            <person name="Schmutz J."/>
            <person name="Mcdaniel S.F."/>
        </authorList>
    </citation>
    <scope>NUCLEOTIDE SEQUENCE [LARGE SCALE GENOMIC DNA]</scope>
    <source>
        <strain evidence="1 2">R40</strain>
    </source>
</reference>
<gene>
    <name evidence="1" type="ORF">KC19_11G090100</name>
</gene>
<comment type="caution">
    <text evidence="1">The sequence shown here is derived from an EMBL/GenBank/DDBJ whole genome shotgun (WGS) entry which is preliminary data.</text>
</comment>
<dbReference type="Proteomes" id="UP000822688">
    <property type="component" value="Chromosome 11"/>
</dbReference>
<dbReference type="EMBL" id="CM026432">
    <property type="protein sequence ID" value="KAG0556950.1"/>
    <property type="molecule type" value="Genomic_DNA"/>
</dbReference>
<protein>
    <submittedName>
        <fullName evidence="1">Uncharacterized protein</fullName>
    </submittedName>
</protein>
<name>A0A8T0GD72_CERPU</name>
<evidence type="ECO:0000313" key="1">
    <source>
        <dbReference type="EMBL" id="KAG0556950.1"/>
    </source>
</evidence>